<dbReference type="OrthoDB" id="10261524at2759"/>
<evidence type="ECO:0008006" key="4">
    <source>
        <dbReference type="Google" id="ProtNLM"/>
    </source>
</evidence>
<dbReference type="PANTHER" id="PTHR37325:SF1">
    <property type="entry name" value="OXIDOREDUCTASE 21 KDA SUBUNIT, PUTATIVE (AFU_ORTHOLOGUE AFUA_4G05910)-RELATED"/>
    <property type="match status" value="1"/>
</dbReference>
<dbReference type="PIRSF" id="PIRSF022976">
    <property type="entry name" value="NADH_Oxi_21kDa"/>
    <property type="match status" value="1"/>
</dbReference>
<dbReference type="OMA" id="PHDPHAY"/>
<dbReference type="InterPro" id="IPR016813">
    <property type="entry name" value="NADH_Ub_cplx-1_21kDa"/>
</dbReference>
<comment type="caution">
    <text evidence="2">The sequence shown here is derived from an EMBL/GenBank/DDBJ whole genome shotgun (WGS) entry which is preliminary data.</text>
</comment>
<dbReference type="HOGENOM" id="CLU_081626_2_1_1"/>
<dbReference type="GeneID" id="25262976"/>
<evidence type="ECO:0000313" key="2">
    <source>
        <dbReference type="EMBL" id="KDN41411.1"/>
    </source>
</evidence>
<proteinExistence type="predicted"/>
<reference evidence="2 3" key="1">
    <citation type="submission" date="2014-05" db="EMBL/GenBank/DDBJ databases">
        <title>Draft genome sequence of a rare smut relative, Tilletiaria anomala UBC 951.</title>
        <authorList>
            <consortium name="DOE Joint Genome Institute"/>
            <person name="Toome M."/>
            <person name="Kuo A."/>
            <person name="Henrissat B."/>
            <person name="Lipzen A."/>
            <person name="Tritt A."/>
            <person name="Yoshinaga Y."/>
            <person name="Zane M."/>
            <person name="Barry K."/>
            <person name="Grigoriev I.V."/>
            <person name="Spatafora J.W."/>
            <person name="Aimea M.C."/>
        </authorList>
    </citation>
    <scope>NUCLEOTIDE SEQUENCE [LARGE SCALE GENOMIC DNA]</scope>
    <source>
        <strain evidence="2 3">UBC 951</strain>
    </source>
</reference>
<name>A0A066VIW4_TILAU</name>
<dbReference type="STRING" id="1037660.A0A066VIW4"/>
<feature type="region of interest" description="Disordered" evidence="1">
    <location>
        <begin position="51"/>
        <end position="83"/>
    </location>
</feature>
<dbReference type="InParanoid" id="A0A066VIW4"/>
<sequence>MASVAFRGTRRLLQDSKEYVSSHKFHLIEGKTPFWRKFKALTRLNPEISSGIPLLETNRNPPPGSRPEHHSIPPSRASDIADNLYHSRDFRRKYEKLEMITQESLTKLLLAQPNEDGTKTLAPPGEGSSATSKETALIAPSDLSVPKAFTDVLAQVHKTEAYSPTKLPPTPPFKKPHHILKLQPGAVPHDPDHYYPAENYA</sequence>
<dbReference type="CDD" id="cd22849">
    <property type="entry name" value="NuzM"/>
    <property type="match status" value="1"/>
</dbReference>
<protein>
    <recommendedName>
        <fullName evidence="4">21 kDa subunit of NADH dehydrogenase</fullName>
    </recommendedName>
</protein>
<dbReference type="Proteomes" id="UP000027361">
    <property type="component" value="Unassembled WGS sequence"/>
</dbReference>
<organism evidence="2 3">
    <name type="scientific">Tilletiaria anomala (strain ATCC 24038 / CBS 436.72 / UBC 951)</name>
    <dbReference type="NCBI Taxonomy" id="1037660"/>
    <lineage>
        <taxon>Eukaryota</taxon>
        <taxon>Fungi</taxon>
        <taxon>Dikarya</taxon>
        <taxon>Basidiomycota</taxon>
        <taxon>Ustilaginomycotina</taxon>
        <taxon>Exobasidiomycetes</taxon>
        <taxon>Georgefischeriales</taxon>
        <taxon>Tilletiariaceae</taxon>
        <taxon>Tilletiaria</taxon>
    </lineage>
</organism>
<evidence type="ECO:0000256" key="1">
    <source>
        <dbReference type="SAM" id="MobiDB-lite"/>
    </source>
</evidence>
<gene>
    <name evidence="2" type="ORF">K437DRAFT_238294</name>
</gene>
<accession>A0A066VIW4</accession>
<dbReference type="RefSeq" id="XP_013241701.1">
    <property type="nucleotide sequence ID" value="XM_013386247.1"/>
</dbReference>
<dbReference type="PANTHER" id="PTHR37325">
    <property type="entry name" value="OXIDOREDUCTASE 21 KDA SUBUNIT, PUTATIVE (AFU_ORTHOLOGUE AFUA_4G05910)-RELATED"/>
    <property type="match status" value="1"/>
</dbReference>
<feature type="region of interest" description="Disordered" evidence="1">
    <location>
        <begin position="115"/>
        <end position="134"/>
    </location>
</feature>
<feature type="region of interest" description="Disordered" evidence="1">
    <location>
        <begin position="160"/>
        <end position="201"/>
    </location>
</feature>
<dbReference type="AlphaFoldDB" id="A0A066VIW4"/>
<keyword evidence="3" id="KW-1185">Reference proteome</keyword>
<dbReference type="EMBL" id="JMSN01000080">
    <property type="protein sequence ID" value="KDN41411.1"/>
    <property type="molecule type" value="Genomic_DNA"/>
</dbReference>
<evidence type="ECO:0000313" key="3">
    <source>
        <dbReference type="Proteomes" id="UP000027361"/>
    </source>
</evidence>